<keyword evidence="3" id="KW-1185">Reference proteome</keyword>
<gene>
    <name evidence="2" type="ORF">AGOR_G00115160</name>
</gene>
<dbReference type="AlphaFoldDB" id="A0A8T3DF46"/>
<reference evidence="2" key="1">
    <citation type="submission" date="2021-01" db="EMBL/GenBank/DDBJ databases">
        <authorList>
            <person name="Zahm M."/>
            <person name="Roques C."/>
            <person name="Cabau C."/>
            <person name="Klopp C."/>
            <person name="Donnadieu C."/>
            <person name="Jouanno E."/>
            <person name="Lampietro C."/>
            <person name="Louis A."/>
            <person name="Herpin A."/>
            <person name="Echchiki A."/>
            <person name="Berthelot C."/>
            <person name="Parey E."/>
            <person name="Roest-Crollius H."/>
            <person name="Braasch I."/>
            <person name="Postlethwait J."/>
            <person name="Bobe J."/>
            <person name="Montfort J."/>
            <person name="Bouchez O."/>
            <person name="Begum T."/>
            <person name="Mejri S."/>
            <person name="Adams A."/>
            <person name="Chen W.-J."/>
            <person name="Guiguen Y."/>
        </authorList>
    </citation>
    <scope>NUCLEOTIDE SEQUENCE</scope>
    <source>
        <tissue evidence="2">Blood</tissue>
    </source>
</reference>
<evidence type="ECO:0000313" key="2">
    <source>
        <dbReference type="EMBL" id="KAI1894374.1"/>
    </source>
</evidence>
<evidence type="ECO:0000256" key="1">
    <source>
        <dbReference type="SAM" id="MobiDB-lite"/>
    </source>
</evidence>
<feature type="compositionally biased region" description="Basic residues" evidence="1">
    <location>
        <begin position="15"/>
        <end position="26"/>
    </location>
</feature>
<dbReference type="EMBL" id="JAERUA010000010">
    <property type="protein sequence ID" value="KAI1894374.1"/>
    <property type="molecule type" value="Genomic_DNA"/>
</dbReference>
<dbReference type="Proteomes" id="UP000829720">
    <property type="component" value="Unassembled WGS sequence"/>
</dbReference>
<proteinExistence type="predicted"/>
<organism evidence="2 3">
    <name type="scientific">Albula goreensis</name>
    <dbReference type="NCBI Taxonomy" id="1534307"/>
    <lineage>
        <taxon>Eukaryota</taxon>
        <taxon>Metazoa</taxon>
        <taxon>Chordata</taxon>
        <taxon>Craniata</taxon>
        <taxon>Vertebrata</taxon>
        <taxon>Euteleostomi</taxon>
        <taxon>Actinopterygii</taxon>
        <taxon>Neopterygii</taxon>
        <taxon>Teleostei</taxon>
        <taxon>Albuliformes</taxon>
        <taxon>Albulidae</taxon>
        <taxon>Albula</taxon>
    </lineage>
</organism>
<comment type="caution">
    <text evidence="2">The sequence shown here is derived from an EMBL/GenBank/DDBJ whole genome shotgun (WGS) entry which is preliminary data.</text>
</comment>
<protein>
    <submittedName>
        <fullName evidence="2">Uncharacterized protein</fullName>
    </submittedName>
</protein>
<accession>A0A8T3DF46</accession>
<sequence length="77" mass="8288">MNLEDTESAVSPGHVKGRGGRGRRRTGSQAHGTRSANLITGTRRRKKRERFPVSGPHAGSGNDALRRLFQPAAGRAL</sequence>
<feature type="compositionally biased region" description="Polar residues" evidence="1">
    <location>
        <begin position="28"/>
        <end position="40"/>
    </location>
</feature>
<name>A0A8T3DF46_9TELE</name>
<evidence type="ECO:0000313" key="3">
    <source>
        <dbReference type="Proteomes" id="UP000829720"/>
    </source>
</evidence>
<feature type="region of interest" description="Disordered" evidence="1">
    <location>
        <begin position="1"/>
        <end position="77"/>
    </location>
</feature>